<accession>A0ACC2XHU7</accession>
<sequence length="350" mass="38898">MHLVSVLAGQVLGRYRGIPGPLVGEVRKSVGGIVQRMAAYFPFGGAASGAERIGSAVQEVYEHLNLSFSQTVLLLPPAPGRLPPRAKTSNPHAVVQQMSREFERVQRARTGKDVDHLRRVADWLVELLSSNGDVLQPALSPHSYLAVLPLVWSLISGSSLVAEGEDGSIAADVCESFLEHLLRTGSDSVTRRLGNEFVVRMVMIHESPYPVLPFFIPTNSNAHRLLQRWLESLPRVIWELDNRDARATQLVLDFLLWVQQRDTKLFDQTSVNNVAARLHPFFHLQHPSRGAVAGPWARLESPAVRMLAIDVAYVWQQRGNEKLVEAVGDAVKQEGFAAERAHWESLLRVV</sequence>
<gene>
    <name evidence="1" type="ORF">QFC24_004009</name>
</gene>
<protein>
    <submittedName>
        <fullName evidence="1">Uncharacterized protein</fullName>
    </submittedName>
</protein>
<comment type="caution">
    <text evidence="1">The sequence shown here is derived from an EMBL/GenBank/DDBJ whole genome shotgun (WGS) entry which is preliminary data.</text>
</comment>
<name>A0ACC2XHU7_9TREE</name>
<reference evidence="1" key="1">
    <citation type="submission" date="2023-04" db="EMBL/GenBank/DDBJ databases">
        <title>Draft Genome sequencing of Naganishia species isolated from polar environments using Oxford Nanopore Technology.</title>
        <authorList>
            <person name="Leo P."/>
            <person name="Venkateswaran K."/>
        </authorList>
    </citation>
    <scope>NUCLEOTIDE SEQUENCE</scope>
    <source>
        <strain evidence="1">DBVPG 5303</strain>
    </source>
</reference>
<evidence type="ECO:0000313" key="2">
    <source>
        <dbReference type="Proteomes" id="UP001234202"/>
    </source>
</evidence>
<evidence type="ECO:0000313" key="1">
    <source>
        <dbReference type="EMBL" id="KAJ9122971.1"/>
    </source>
</evidence>
<proteinExistence type="predicted"/>
<keyword evidence="2" id="KW-1185">Reference proteome</keyword>
<organism evidence="1 2">
    <name type="scientific">Naganishia onofrii</name>
    <dbReference type="NCBI Taxonomy" id="1851511"/>
    <lineage>
        <taxon>Eukaryota</taxon>
        <taxon>Fungi</taxon>
        <taxon>Dikarya</taxon>
        <taxon>Basidiomycota</taxon>
        <taxon>Agaricomycotina</taxon>
        <taxon>Tremellomycetes</taxon>
        <taxon>Filobasidiales</taxon>
        <taxon>Filobasidiaceae</taxon>
        <taxon>Naganishia</taxon>
    </lineage>
</organism>
<dbReference type="EMBL" id="JASBWV010000013">
    <property type="protein sequence ID" value="KAJ9122971.1"/>
    <property type="molecule type" value="Genomic_DNA"/>
</dbReference>
<dbReference type="Proteomes" id="UP001234202">
    <property type="component" value="Unassembled WGS sequence"/>
</dbReference>